<keyword evidence="18" id="KW-1185">Reference proteome</keyword>
<dbReference type="AlphaFoldDB" id="A0A090QK16"/>
<dbReference type="PANTHER" id="PTHR33445">
    <property type="entry name" value="ATP SYNTHASE SUBUNIT B', CHLOROPLASTIC"/>
    <property type="match status" value="1"/>
</dbReference>
<comment type="function">
    <text evidence="11 15">F(1)F(0) ATP synthase produces ATP from ADP in the presence of a proton or sodium gradient. F-type ATPases consist of two structural domains, F(1) containing the extramembraneous catalytic core and F(0) containing the membrane proton channel, linked together by a central stalk and a peripheral stalk. During catalysis, ATP synthesis in the catalytic domain of F(1) is coupled via a rotary mechanism of the central stalk subunits to proton translocation.</text>
</comment>
<evidence type="ECO:0000256" key="12">
    <source>
        <dbReference type="ARBA" id="ARBA00025614"/>
    </source>
</evidence>
<sequence length="165" mass="18136">METLLNDFSPGLFIMQAIILIILVVLLGKFAWKPIINSLDDREQGISEALAAAENAKLEMKKLEASNEAAAAEARAQRDTMLKEAREIKEKMIAEASTEAQEKADKIIAQAQETIEAEKKAALADIKTQVAELSVDIAEKVTRKELSEKDAQLALIDKMLTEANI</sequence>
<comment type="subunit">
    <text evidence="13">F-type ATPases have 2 components, F(1) - the catalytic core - and F(0) - the membrane proton channel. F(1) has five subunits: alpha(3), beta(3), gamma(1), delta(1), epsilon(1). F(0) has four main subunits: a(1), b(2) and c(10-14). The alpha and beta chains form an alternating ring which encloses part of the gamma chain. F(1) is attached to F(0) by a central stalk formed by the gamma and epsilon chains, while a peripheral stalk is formed by the delta and b chains.</text>
</comment>
<evidence type="ECO:0000256" key="15">
    <source>
        <dbReference type="HAMAP-Rule" id="MF_01398"/>
    </source>
</evidence>
<keyword evidence="8 15" id="KW-0406">Ion transport</keyword>
<proteinExistence type="inferred from homology"/>
<dbReference type="GO" id="GO:0045259">
    <property type="term" value="C:proton-transporting ATP synthase complex"/>
    <property type="evidence" value="ECO:0007669"/>
    <property type="project" value="UniProtKB-KW"/>
</dbReference>
<protein>
    <recommendedName>
        <fullName evidence="15">ATP synthase subunit b</fullName>
    </recommendedName>
    <alternativeName>
        <fullName evidence="15">ATP synthase F(0) sector subunit b</fullName>
    </alternativeName>
    <alternativeName>
        <fullName evidence="15">ATPase subunit I</fullName>
    </alternativeName>
    <alternativeName>
        <fullName evidence="15">F-type ATPase subunit b</fullName>
        <shortName evidence="15">F-ATPase subunit b</shortName>
    </alternativeName>
</protein>
<dbReference type="SUPFAM" id="SSF81573">
    <property type="entry name" value="F1F0 ATP synthase subunit B, membrane domain"/>
    <property type="match status" value="1"/>
</dbReference>
<evidence type="ECO:0000256" key="4">
    <source>
        <dbReference type="ARBA" id="ARBA00022547"/>
    </source>
</evidence>
<accession>A0A090QK16</accession>
<evidence type="ECO:0000256" key="6">
    <source>
        <dbReference type="ARBA" id="ARBA00022781"/>
    </source>
</evidence>
<evidence type="ECO:0000256" key="14">
    <source>
        <dbReference type="ARBA" id="ARBA00037847"/>
    </source>
</evidence>
<comment type="similarity">
    <text evidence="1 15 16">Belongs to the ATPase B chain family.</text>
</comment>
<keyword evidence="7 15" id="KW-1133">Transmembrane helix</keyword>
<dbReference type="GO" id="GO:0046933">
    <property type="term" value="F:proton-transporting ATP synthase activity, rotational mechanism"/>
    <property type="evidence" value="ECO:0007669"/>
    <property type="project" value="UniProtKB-UniRule"/>
</dbReference>
<evidence type="ECO:0000256" key="3">
    <source>
        <dbReference type="ARBA" id="ARBA00022475"/>
    </source>
</evidence>
<evidence type="ECO:0000256" key="10">
    <source>
        <dbReference type="ARBA" id="ARBA00023310"/>
    </source>
</evidence>
<dbReference type="NCBIfam" id="TIGR01144">
    <property type="entry name" value="ATP_synt_b"/>
    <property type="match status" value="1"/>
</dbReference>
<evidence type="ECO:0000256" key="8">
    <source>
        <dbReference type="ARBA" id="ARBA00023065"/>
    </source>
</evidence>
<reference evidence="17" key="1">
    <citation type="journal article" date="2014" name="Genome Announc.">
        <title>Draft Genome Sequences of Marine Flavobacterium Nonlabens Strains NR17, NR24, NR27, NR32, NR33, and Ara13.</title>
        <authorList>
            <person name="Nakanishi M."/>
            <person name="Meirelles P."/>
            <person name="Suzuki R."/>
            <person name="Takatani N."/>
            <person name="Mino S."/>
            <person name="Suda W."/>
            <person name="Oshima K."/>
            <person name="Hattori M."/>
            <person name="Ohkuma M."/>
            <person name="Hosokawa M."/>
            <person name="Miyashita K."/>
            <person name="Thompson F.L."/>
            <person name="Niwa A."/>
            <person name="Sawabe T."/>
            <person name="Sawabe T."/>
        </authorList>
    </citation>
    <scope>NUCLEOTIDE SEQUENCE [LARGE SCALE GENOMIC DNA]</scope>
    <source>
        <strain evidence="17">JCM 19294</strain>
    </source>
</reference>
<dbReference type="EMBL" id="BBML01000001">
    <property type="protein sequence ID" value="GAK95871.1"/>
    <property type="molecule type" value="Genomic_DNA"/>
</dbReference>
<keyword evidence="2 15" id="KW-0813">Transport</keyword>
<keyword evidence="9 15" id="KW-0472">Membrane</keyword>
<evidence type="ECO:0000313" key="17">
    <source>
        <dbReference type="EMBL" id="GAK95871.1"/>
    </source>
</evidence>
<dbReference type="RefSeq" id="WP_042276668.1">
    <property type="nucleotide sequence ID" value="NZ_BBML01000001.1"/>
</dbReference>
<evidence type="ECO:0000256" key="11">
    <source>
        <dbReference type="ARBA" id="ARBA00025198"/>
    </source>
</evidence>
<accession>A0A2S7TGR7</accession>
<dbReference type="PANTHER" id="PTHR33445:SF1">
    <property type="entry name" value="ATP SYNTHASE SUBUNIT B"/>
    <property type="match status" value="1"/>
</dbReference>
<dbReference type="GO" id="GO:0012505">
    <property type="term" value="C:endomembrane system"/>
    <property type="evidence" value="ECO:0007669"/>
    <property type="project" value="UniProtKB-SubCell"/>
</dbReference>
<dbReference type="InterPro" id="IPR005864">
    <property type="entry name" value="ATP_synth_F0_bsu_bac"/>
</dbReference>
<evidence type="ECO:0000256" key="9">
    <source>
        <dbReference type="ARBA" id="ARBA00023136"/>
    </source>
</evidence>
<keyword evidence="10 15" id="KW-0066">ATP synthesis</keyword>
<keyword evidence="6 15" id="KW-0375">Hydrogen ion transport</keyword>
<evidence type="ECO:0000256" key="5">
    <source>
        <dbReference type="ARBA" id="ARBA00022692"/>
    </source>
</evidence>
<dbReference type="InterPro" id="IPR002146">
    <property type="entry name" value="ATP_synth_b/b'su_bac/chlpt"/>
</dbReference>
<evidence type="ECO:0000313" key="18">
    <source>
        <dbReference type="Proteomes" id="UP000029221"/>
    </source>
</evidence>
<keyword evidence="5 15" id="KW-0812">Transmembrane</keyword>
<dbReference type="OrthoDB" id="9795289at2"/>
<evidence type="ECO:0000256" key="1">
    <source>
        <dbReference type="ARBA" id="ARBA00005513"/>
    </source>
</evidence>
<feature type="transmembrane region" description="Helical" evidence="15">
    <location>
        <begin position="12"/>
        <end position="32"/>
    </location>
</feature>
<dbReference type="HAMAP" id="MF_01398">
    <property type="entry name" value="ATP_synth_b_bprime"/>
    <property type="match status" value="1"/>
</dbReference>
<comment type="subcellular location">
    <subcellularLocation>
        <location evidence="15">Cell membrane</location>
        <topology evidence="15">Single-pass membrane protein</topology>
    </subcellularLocation>
    <subcellularLocation>
        <location evidence="14">Endomembrane system</location>
        <topology evidence="14">Single-pass membrane protein</topology>
    </subcellularLocation>
</comment>
<keyword evidence="4 15" id="KW-0138">CF(0)</keyword>
<dbReference type="InterPro" id="IPR050059">
    <property type="entry name" value="ATP_synthase_B_chain"/>
</dbReference>
<dbReference type="eggNOG" id="COG0711">
    <property type="taxonomic scope" value="Bacteria"/>
</dbReference>
<dbReference type="Pfam" id="PF00430">
    <property type="entry name" value="ATP-synt_B"/>
    <property type="match status" value="1"/>
</dbReference>
<dbReference type="STRING" id="319236.BST91_11445"/>
<evidence type="ECO:0000256" key="7">
    <source>
        <dbReference type="ARBA" id="ARBA00022989"/>
    </source>
</evidence>
<comment type="caution">
    <text evidence="17">The sequence shown here is derived from an EMBL/GenBank/DDBJ whole genome shotgun (WGS) entry which is preliminary data.</text>
</comment>
<dbReference type="NCBIfam" id="NF011041">
    <property type="entry name" value="PRK14471.1"/>
    <property type="match status" value="1"/>
</dbReference>
<keyword evidence="3 15" id="KW-1003">Cell membrane</keyword>
<dbReference type="Proteomes" id="UP000029221">
    <property type="component" value="Unassembled WGS sequence"/>
</dbReference>
<name>A0A090QK16_9FLAO</name>
<evidence type="ECO:0000256" key="2">
    <source>
        <dbReference type="ARBA" id="ARBA00022448"/>
    </source>
</evidence>
<dbReference type="InterPro" id="IPR028987">
    <property type="entry name" value="ATP_synth_B-like_membr_sf"/>
</dbReference>
<dbReference type="GO" id="GO:0016787">
    <property type="term" value="F:hydrolase activity"/>
    <property type="evidence" value="ECO:0007669"/>
    <property type="project" value="UniProtKB-KW"/>
</dbReference>
<evidence type="ECO:0000256" key="13">
    <source>
        <dbReference type="ARBA" id="ARBA00026054"/>
    </source>
</evidence>
<gene>
    <name evidence="15" type="primary">atpF</name>
    <name evidence="17" type="ORF">JCM19294_2653</name>
</gene>
<keyword evidence="17" id="KW-0378">Hydrolase</keyword>
<comment type="subunit">
    <text evidence="15">F-type ATPases have 2 components, F(1) - the catalytic core - and F(0) - the membrane proton channel. F(1) has five subunits: alpha(3), beta(3), gamma(1), delta(1), epsilon(1). F(0) has three main subunits: a(1), b(2) and c(10-14). The alpha and beta chains form an alternating ring which encloses part of the gamma chain. F(1) is attached to F(0) by a central stalk formed by the gamma and epsilon chains, while a peripheral stalk is formed by the delta and b chains.</text>
</comment>
<evidence type="ECO:0000256" key="16">
    <source>
        <dbReference type="RuleBase" id="RU003848"/>
    </source>
</evidence>
<dbReference type="CDD" id="cd06503">
    <property type="entry name" value="ATP-synt_Fo_b"/>
    <property type="match status" value="1"/>
</dbReference>
<dbReference type="GO" id="GO:0005886">
    <property type="term" value="C:plasma membrane"/>
    <property type="evidence" value="ECO:0007669"/>
    <property type="project" value="UniProtKB-SubCell"/>
</dbReference>
<dbReference type="GO" id="GO:0046961">
    <property type="term" value="F:proton-transporting ATPase activity, rotational mechanism"/>
    <property type="evidence" value="ECO:0007669"/>
    <property type="project" value="TreeGrafter"/>
</dbReference>
<comment type="function">
    <text evidence="12">Component of the F(0) channel, it forms part of the peripheral stalk, linking F(1) to F(0). The b'-subunit is a diverged and duplicated form of b found in plants and photosynthetic bacteria.</text>
</comment>
<organism evidence="17 18">
    <name type="scientific">Nonlabens tegetincola</name>
    <dbReference type="NCBI Taxonomy" id="323273"/>
    <lineage>
        <taxon>Bacteria</taxon>
        <taxon>Pseudomonadati</taxon>
        <taxon>Bacteroidota</taxon>
        <taxon>Flavobacteriia</taxon>
        <taxon>Flavobacteriales</taxon>
        <taxon>Flavobacteriaceae</taxon>
        <taxon>Nonlabens</taxon>
    </lineage>
</organism>